<dbReference type="Pfam" id="PF02365">
    <property type="entry name" value="NAM"/>
    <property type="match status" value="1"/>
</dbReference>
<keyword evidence="7" id="KW-1185">Reference proteome</keyword>
<dbReference type="PANTHER" id="PTHR31719">
    <property type="entry name" value="NAC TRANSCRIPTION FACTOR 56"/>
    <property type="match status" value="1"/>
</dbReference>
<dbReference type="InterPro" id="IPR036093">
    <property type="entry name" value="NAC_dom_sf"/>
</dbReference>
<gene>
    <name evidence="6" type="ORF">EZV62_006290</name>
</gene>
<dbReference type="Gene3D" id="2.170.150.80">
    <property type="entry name" value="NAC domain"/>
    <property type="match status" value="1"/>
</dbReference>
<evidence type="ECO:0000256" key="3">
    <source>
        <dbReference type="ARBA" id="ARBA00023163"/>
    </source>
</evidence>
<feature type="domain" description="NAC" evidence="5">
    <location>
        <begin position="12"/>
        <end position="157"/>
    </location>
</feature>
<evidence type="ECO:0000256" key="2">
    <source>
        <dbReference type="ARBA" id="ARBA00023125"/>
    </source>
</evidence>
<dbReference type="PANTHER" id="PTHR31719:SF43">
    <property type="entry name" value="NAC TRANSCRIPTION FACTOR 56"/>
    <property type="match status" value="1"/>
</dbReference>
<dbReference type="EMBL" id="VAHF01000002">
    <property type="protein sequence ID" value="TXG71355.1"/>
    <property type="molecule type" value="Genomic_DNA"/>
</dbReference>
<protein>
    <recommendedName>
        <fullName evidence="5">NAC domain-containing protein</fullName>
    </recommendedName>
</protein>
<evidence type="ECO:0000313" key="6">
    <source>
        <dbReference type="EMBL" id="TXG71355.1"/>
    </source>
</evidence>
<dbReference type="GO" id="GO:0006355">
    <property type="term" value="P:regulation of DNA-templated transcription"/>
    <property type="evidence" value="ECO:0007669"/>
    <property type="project" value="InterPro"/>
</dbReference>
<dbReference type="OrthoDB" id="774757at2759"/>
<dbReference type="InterPro" id="IPR003441">
    <property type="entry name" value="NAC-dom"/>
</dbReference>
<keyword evidence="2" id="KW-0238">DNA-binding</keyword>
<organism evidence="6 7">
    <name type="scientific">Acer yangbiense</name>
    <dbReference type="NCBI Taxonomy" id="1000413"/>
    <lineage>
        <taxon>Eukaryota</taxon>
        <taxon>Viridiplantae</taxon>
        <taxon>Streptophyta</taxon>
        <taxon>Embryophyta</taxon>
        <taxon>Tracheophyta</taxon>
        <taxon>Spermatophyta</taxon>
        <taxon>Magnoliopsida</taxon>
        <taxon>eudicotyledons</taxon>
        <taxon>Gunneridae</taxon>
        <taxon>Pentapetalae</taxon>
        <taxon>rosids</taxon>
        <taxon>malvids</taxon>
        <taxon>Sapindales</taxon>
        <taxon>Sapindaceae</taxon>
        <taxon>Hippocastanoideae</taxon>
        <taxon>Acereae</taxon>
        <taxon>Acer</taxon>
    </lineage>
</organism>
<keyword evidence="4" id="KW-0539">Nucleus</keyword>
<keyword evidence="3" id="KW-0804">Transcription</keyword>
<comment type="caution">
    <text evidence="6">The sequence shown here is derived from an EMBL/GenBank/DDBJ whole genome shotgun (WGS) entry which is preliminary data.</text>
</comment>
<sequence>MQDQNNELRGLRPAGYHFNPTDLELIKDYLFKMVYGNPPLSTVDVFNIDGYGDSEWRTYFEFFKDDDTLYFFTRLETMPTNRSRIRRVAENGKWKNQHRPTLIIDDYDKKLIGSKSNFTFIPKVNVPEPRDKWVMHEFRLKGQYENNECAIWRIRKMGTNGGAAAYANQLL</sequence>
<evidence type="ECO:0000256" key="4">
    <source>
        <dbReference type="ARBA" id="ARBA00023242"/>
    </source>
</evidence>
<keyword evidence="1" id="KW-0805">Transcription regulation</keyword>
<dbReference type="GO" id="GO:0003677">
    <property type="term" value="F:DNA binding"/>
    <property type="evidence" value="ECO:0007669"/>
    <property type="project" value="UniProtKB-KW"/>
</dbReference>
<dbReference type="SUPFAM" id="SSF101941">
    <property type="entry name" value="NAC domain"/>
    <property type="match status" value="1"/>
</dbReference>
<dbReference type="PROSITE" id="PS51005">
    <property type="entry name" value="NAC"/>
    <property type="match status" value="1"/>
</dbReference>
<evidence type="ECO:0000256" key="1">
    <source>
        <dbReference type="ARBA" id="ARBA00023015"/>
    </source>
</evidence>
<accession>A0A5C7IQ26</accession>
<reference evidence="7" key="1">
    <citation type="journal article" date="2019" name="Gigascience">
        <title>De novo genome assembly of the endangered Acer yangbiense, a plant species with extremely small populations endemic to Yunnan Province, China.</title>
        <authorList>
            <person name="Yang J."/>
            <person name="Wariss H.M."/>
            <person name="Tao L."/>
            <person name="Zhang R."/>
            <person name="Yun Q."/>
            <person name="Hollingsworth P."/>
            <person name="Dao Z."/>
            <person name="Luo G."/>
            <person name="Guo H."/>
            <person name="Ma Y."/>
            <person name="Sun W."/>
        </authorList>
    </citation>
    <scope>NUCLEOTIDE SEQUENCE [LARGE SCALE GENOMIC DNA]</scope>
    <source>
        <strain evidence="7">cv. Malutang</strain>
    </source>
</reference>
<evidence type="ECO:0000259" key="5">
    <source>
        <dbReference type="PROSITE" id="PS51005"/>
    </source>
</evidence>
<proteinExistence type="predicted"/>
<dbReference type="AlphaFoldDB" id="A0A5C7IQ26"/>
<evidence type="ECO:0000313" key="7">
    <source>
        <dbReference type="Proteomes" id="UP000323000"/>
    </source>
</evidence>
<name>A0A5C7IQ26_9ROSI</name>
<dbReference type="Proteomes" id="UP000323000">
    <property type="component" value="Chromosome 2"/>
</dbReference>
<dbReference type="GO" id="GO:0048731">
    <property type="term" value="P:system development"/>
    <property type="evidence" value="ECO:0007669"/>
    <property type="project" value="TreeGrafter"/>
</dbReference>